<dbReference type="AlphaFoldDB" id="A0A8X6XLX4"/>
<dbReference type="SUPFAM" id="SSF56672">
    <property type="entry name" value="DNA/RNA polymerases"/>
    <property type="match status" value="1"/>
</dbReference>
<dbReference type="OrthoDB" id="6436542at2759"/>
<name>A0A8X6XLX4_9ARAC</name>
<evidence type="ECO:0000313" key="1">
    <source>
        <dbReference type="EMBL" id="GFY55047.1"/>
    </source>
</evidence>
<dbReference type="EMBL" id="BMAV01010150">
    <property type="protein sequence ID" value="GFY55047.1"/>
    <property type="molecule type" value="Genomic_DNA"/>
</dbReference>
<dbReference type="Proteomes" id="UP000886998">
    <property type="component" value="Unassembled WGS sequence"/>
</dbReference>
<proteinExistence type="predicted"/>
<gene>
    <name evidence="1" type="primary">Tf2-9_358</name>
    <name evidence="1" type="ORF">TNIN_288401</name>
</gene>
<comment type="caution">
    <text evidence="1">The sequence shown here is derived from an EMBL/GenBank/DDBJ whole genome shotgun (WGS) entry which is preliminary data.</text>
</comment>
<sequence length="187" mass="21458">MLEGSALRLPVFWRNKVALWIRQCDSAFVLSQITQDETKYAALRLIDPLTKLSTKGERFTGSEPQIKTLAASLDLEYSAILRDFPDLTRPPPFNEKIKHNTFHYIETFGPPVHARARKLNPQQSEAANKNFNICSIRALLSLLNQTGVLHCTWCPKDTKLWRPSGDYRALNKQTRPDRYSIPNSNKF</sequence>
<reference evidence="1" key="1">
    <citation type="submission" date="2020-08" db="EMBL/GenBank/DDBJ databases">
        <title>Multicomponent nature underlies the extraordinary mechanical properties of spider dragline silk.</title>
        <authorList>
            <person name="Kono N."/>
            <person name="Nakamura H."/>
            <person name="Mori M."/>
            <person name="Yoshida Y."/>
            <person name="Ohtoshi R."/>
            <person name="Malay A.D."/>
            <person name="Moran D.A.P."/>
            <person name="Tomita M."/>
            <person name="Numata K."/>
            <person name="Arakawa K."/>
        </authorList>
    </citation>
    <scope>NUCLEOTIDE SEQUENCE</scope>
</reference>
<evidence type="ECO:0000313" key="2">
    <source>
        <dbReference type="Proteomes" id="UP000886998"/>
    </source>
</evidence>
<dbReference type="InterPro" id="IPR043502">
    <property type="entry name" value="DNA/RNA_pol_sf"/>
</dbReference>
<dbReference type="Gene3D" id="3.10.10.10">
    <property type="entry name" value="HIV Type 1 Reverse Transcriptase, subunit A, domain 1"/>
    <property type="match status" value="1"/>
</dbReference>
<keyword evidence="2" id="KW-1185">Reference proteome</keyword>
<accession>A0A8X6XLX4</accession>
<dbReference type="GO" id="GO:0071897">
    <property type="term" value="P:DNA biosynthetic process"/>
    <property type="evidence" value="ECO:0007669"/>
    <property type="project" value="UniProtKB-ARBA"/>
</dbReference>
<organism evidence="1 2">
    <name type="scientific">Trichonephila inaurata madagascariensis</name>
    <dbReference type="NCBI Taxonomy" id="2747483"/>
    <lineage>
        <taxon>Eukaryota</taxon>
        <taxon>Metazoa</taxon>
        <taxon>Ecdysozoa</taxon>
        <taxon>Arthropoda</taxon>
        <taxon>Chelicerata</taxon>
        <taxon>Arachnida</taxon>
        <taxon>Araneae</taxon>
        <taxon>Araneomorphae</taxon>
        <taxon>Entelegynae</taxon>
        <taxon>Araneoidea</taxon>
        <taxon>Nephilidae</taxon>
        <taxon>Trichonephila</taxon>
        <taxon>Trichonephila inaurata</taxon>
    </lineage>
</organism>
<protein>
    <submittedName>
        <fullName evidence="1">Transposon Tf2-9 polyprotein</fullName>
    </submittedName>
</protein>